<protein>
    <recommendedName>
        <fullName evidence="7">WD repeat domain 66</fullName>
    </recommendedName>
</protein>
<dbReference type="InterPro" id="IPR050630">
    <property type="entry name" value="WD_repeat_EMAP"/>
</dbReference>
<evidence type="ECO:0000256" key="1">
    <source>
        <dbReference type="ARBA" id="ARBA00004138"/>
    </source>
</evidence>
<evidence type="ECO:0000256" key="4">
    <source>
        <dbReference type="ARBA" id="ARBA00023273"/>
    </source>
</evidence>
<proteinExistence type="predicted"/>
<reference evidence="5" key="1">
    <citation type="submission" date="2025-08" db="UniProtKB">
        <authorList>
            <consortium name="Ensembl"/>
        </authorList>
    </citation>
    <scope>IDENTIFICATION</scope>
</reference>
<dbReference type="Proteomes" id="UP000472269">
    <property type="component" value="Unplaced"/>
</dbReference>
<dbReference type="InterPro" id="IPR015943">
    <property type="entry name" value="WD40/YVTN_repeat-like_dom_sf"/>
</dbReference>
<dbReference type="InterPro" id="IPR011992">
    <property type="entry name" value="EF-hand-dom_pair"/>
</dbReference>
<keyword evidence="6" id="KW-1185">Reference proteome</keyword>
<dbReference type="Gene3D" id="1.10.238.10">
    <property type="entry name" value="EF-hand"/>
    <property type="match status" value="1"/>
</dbReference>
<dbReference type="SUPFAM" id="SSF50960">
    <property type="entry name" value="TolB, C-terminal domain"/>
    <property type="match status" value="1"/>
</dbReference>
<reference evidence="5" key="2">
    <citation type="submission" date="2025-09" db="UniProtKB">
        <authorList>
            <consortium name="Ensembl"/>
        </authorList>
    </citation>
    <scope>IDENTIFICATION</scope>
</reference>
<dbReference type="Ensembl" id="ENSACUT00000013646.1">
    <property type="protein sequence ID" value="ENSACUP00000012782.1"/>
    <property type="gene ID" value="ENSACUG00000008628.1"/>
</dbReference>
<dbReference type="GO" id="GO:0036126">
    <property type="term" value="C:sperm flagellum"/>
    <property type="evidence" value="ECO:0007669"/>
    <property type="project" value="TreeGrafter"/>
</dbReference>
<keyword evidence="2" id="KW-0853">WD repeat</keyword>
<dbReference type="PANTHER" id="PTHR13720:SF13">
    <property type="entry name" value="CILIA- AND FLAGELLA-ASSOCIATED PROTEIN 251"/>
    <property type="match status" value="1"/>
</dbReference>
<dbReference type="Gene3D" id="2.130.10.10">
    <property type="entry name" value="YVTN repeat-like/Quinoprotein amine dehydrogenase"/>
    <property type="match status" value="1"/>
</dbReference>
<accession>A0A663MLR3</accession>
<dbReference type="AlphaFoldDB" id="A0A663MLR3"/>
<evidence type="ECO:0000313" key="5">
    <source>
        <dbReference type="Ensembl" id="ENSACUP00000012782.1"/>
    </source>
</evidence>
<dbReference type="SUPFAM" id="SSF47473">
    <property type="entry name" value="EF-hand"/>
    <property type="match status" value="1"/>
</dbReference>
<organism evidence="5 6">
    <name type="scientific">Athene cunicularia</name>
    <name type="common">Burrowing owl</name>
    <name type="synonym">Speotyto cunicularia</name>
    <dbReference type="NCBI Taxonomy" id="194338"/>
    <lineage>
        <taxon>Eukaryota</taxon>
        <taxon>Metazoa</taxon>
        <taxon>Chordata</taxon>
        <taxon>Craniata</taxon>
        <taxon>Vertebrata</taxon>
        <taxon>Euteleostomi</taxon>
        <taxon>Archelosauria</taxon>
        <taxon>Archosauria</taxon>
        <taxon>Dinosauria</taxon>
        <taxon>Saurischia</taxon>
        <taxon>Theropoda</taxon>
        <taxon>Coelurosauria</taxon>
        <taxon>Aves</taxon>
        <taxon>Neognathae</taxon>
        <taxon>Neoaves</taxon>
        <taxon>Telluraves</taxon>
        <taxon>Strigiformes</taxon>
        <taxon>Strigidae</taxon>
        <taxon>Athene</taxon>
    </lineage>
</organism>
<comment type="subcellular location">
    <subcellularLocation>
        <location evidence="1">Cell projection</location>
        <location evidence="1">Cilium</location>
    </subcellularLocation>
</comment>
<evidence type="ECO:0000256" key="3">
    <source>
        <dbReference type="ARBA" id="ARBA00022737"/>
    </source>
</evidence>
<evidence type="ECO:0000313" key="6">
    <source>
        <dbReference type="Proteomes" id="UP000472269"/>
    </source>
</evidence>
<dbReference type="PANTHER" id="PTHR13720">
    <property type="entry name" value="WD-40 REPEAT PROTEIN"/>
    <property type="match status" value="1"/>
</dbReference>
<dbReference type="OMA" id="CAIICHP"/>
<name>A0A663MLR3_ATHCN</name>
<evidence type="ECO:0000256" key="2">
    <source>
        <dbReference type="ARBA" id="ARBA00022574"/>
    </source>
</evidence>
<keyword evidence="4" id="KW-0966">Cell projection</keyword>
<sequence length="296" mass="33217">MQLVHKTLLGPTYGSPLEKIQILPTTNAADPQKRYLAYITKDKVGLQILPVDGNPHKSSAFICHPDGVSDLASSYDGRYIFTVGGNDCTVMKWEVNLNFLANTAEANELEDYFYYAQLRSHGIDTLETRQVSTHIPLEEIPSVMRAMGFYPSEEKVEEMINEVKFSKYTDTGEQVTTINLGDFIKLYVNHRPVFGLSMKNIQRAFQVLGYDNENGEKVVDRGDLLLLLQRRGEHMTEEELAQCLTTLLGKRPGGGGSEPDTYDPSEEIPKEITAEIFAADILGLPVAEPEKNRKKR</sequence>
<evidence type="ECO:0008006" key="7">
    <source>
        <dbReference type="Google" id="ProtNLM"/>
    </source>
</evidence>
<keyword evidence="3" id="KW-0677">Repeat</keyword>